<comment type="caution">
    <text evidence="1">The sequence shown here is derived from an EMBL/GenBank/DDBJ whole genome shotgun (WGS) entry which is preliminary data.</text>
</comment>
<dbReference type="Proteomes" id="UP000178432">
    <property type="component" value="Unassembled WGS sequence"/>
</dbReference>
<name>A0A1G1Y3Y0_9BACT</name>
<reference evidence="1 2" key="1">
    <citation type="journal article" date="2016" name="Nat. Commun.">
        <title>Thousands of microbial genomes shed light on interconnected biogeochemical processes in an aquifer system.</title>
        <authorList>
            <person name="Anantharaman K."/>
            <person name="Brown C.T."/>
            <person name="Hug L.A."/>
            <person name="Sharon I."/>
            <person name="Castelle C.J."/>
            <person name="Probst A.J."/>
            <person name="Thomas B.C."/>
            <person name="Singh A."/>
            <person name="Wilkins M.J."/>
            <person name="Karaoz U."/>
            <person name="Brodie E.L."/>
            <person name="Williams K.H."/>
            <person name="Hubbard S.S."/>
            <person name="Banfield J.F."/>
        </authorList>
    </citation>
    <scope>NUCLEOTIDE SEQUENCE [LARGE SCALE GENOMIC DNA]</scope>
</reference>
<accession>A0A1G1Y3Y0</accession>
<protein>
    <submittedName>
        <fullName evidence="1">Uncharacterized protein</fullName>
    </submittedName>
</protein>
<evidence type="ECO:0000313" key="1">
    <source>
        <dbReference type="EMBL" id="OGY47012.1"/>
    </source>
</evidence>
<dbReference type="AlphaFoldDB" id="A0A1G1Y3Y0"/>
<gene>
    <name evidence="1" type="ORF">A2663_00905</name>
</gene>
<evidence type="ECO:0000313" key="2">
    <source>
        <dbReference type="Proteomes" id="UP000178432"/>
    </source>
</evidence>
<sequence>MDTFMFFREKPEKDKGMMHSGEYNDAKAAEKGFEKATGFPRRGDVITCWMRVSTCVVADPDE</sequence>
<proteinExistence type="predicted"/>
<organism evidence="1 2">
    <name type="scientific">Candidatus Buchananbacteria bacterium RIFCSPHIGHO2_01_FULL_46_12</name>
    <dbReference type="NCBI Taxonomy" id="1797536"/>
    <lineage>
        <taxon>Bacteria</taxon>
        <taxon>Candidatus Buchananiibacteriota</taxon>
    </lineage>
</organism>
<dbReference type="EMBL" id="MHIF01000050">
    <property type="protein sequence ID" value="OGY47012.1"/>
    <property type="molecule type" value="Genomic_DNA"/>
</dbReference>